<reference evidence="2 3" key="1">
    <citation type="submission" date="2014-05" db="EMBL/GenBank/DDBJ databases">
        <title>Draft Genome Sequence of Kitasatospora cheerisanensis KCTC 2395.</title>
        <authorList>
            <person name="Nam D.H."/>
        </authorList>
    </citation>
    <scope>NUCLEOTIDE SEQUENCE [LARGE SCALE GENOMIC DNA]</scope>
    <source>
        <strain evidence="2 3">KCTC 2395</strain>
    </source>
</reference>
<organism evidence="2 3">
    <name type="scientific">Kitasatospora cheerisanensis KCTC 2395</name>
    <dbReference type="NCBI Taxonomy" id="1348663"/>
    <lineage>
        <taxon>Bacteria</taxon>
        <taxon>Bacillati</taxon>
        <taxon>Actinomycetota</taxon>
        <taxon>Actinomycetes</taxon>
        <taxon>Kitasatosporales</taxon>
        <taxon>Streptomycetaceae</taxon>
        <taxon>Kitasatospora</taxon>
    </lineage>
</organism>
<evidence type="ECO:0000313" key="3">
    <source>
        <dbReference type="Proteomes" id="UP000027178"/>
    </source>
</evidence>
<keyword evidence="3" id="KW-1185">Reference proteome</keyword>
<accession>A0A066YWT6</accession>
<sequence length="60" mass="6380">MGRWSASASTADRRPTAALPFSVHLPLRAAVVRRLTPRGAAGRSGLGRQWAGRGRAGVER</sequence>
<dbReference type="AlphaFoldDB" id="A0A066YWT6"/>
<dbReference type="EMBL" id="JNBY01000073">
    <property type="protein sequence ID" value="KDN86008.1"/>
    <property type="molecule type" value="Genomic_DNA"/>
</dbReference>
<dbReference type="Proteomes" id="UP000027178">
    <property type="component" value="Unassembled WGS sequence"/>
</dbReference>
<dbReference type="HOGENOM" id="CLU_2935414_0_0_11"/>
<name>A0A066YWT6_9ACTN</name>
<evidence type="ECO:0000256" key="1">
    <source>
        <dbReference type="SAM" id="MobiDB-lite"/>
    </source>
</evidence>
<feature type="region of interest" description="Disordered" evidence="1">
    <location>
        <begin position="38"/>
        <end position="60"/>
    </location>
</feature>
<proteinExistence type="predicted"/>
<protein>
    <submittedName>
        <fullName evidence="2">Uncharacterized protein</fullName>
    </submittedName>
</protein>
<evidence type="ECO:0000313" key="2">
    <source>
        <dbReference type="EMBL" id="KDN86008.1"/>
    </source>
</evidence>
<gene>
    <name evidence="2" type="ORF">KCH_18250</name>
</gene>
<comment type="caution">
    <text evidence="2">The sequence shown here is derived from an EMBL/GenBank/DDBJ whole genome shotgun (WGS) entry which is preliminary data.</text>
</comment>